<evidence type="ECO:0000313" key="3">
    <source>
        <dbReference type="Proteomes" id="UP000187209"/>
    </source>
</evidence>
<dbReference type="InterPro" id="IPR036871">
    <property type="entry name" value="PX_dom_sf"/>
</dbReference>
<proteinExistence type="predicted"/>
<organism evidence="2 3">
    <name type="scientific">Stentor coeruleus</name>
    <dbReference type="NCBI Taxonomy" id="5963"/>
    <lineage>
        <taxon>Eukaryota</taxon>
        <taxon>Sar</taxon>
        <taxon>Alveolata</taxon>
        <taxon>Ciliophora</taxon>
        <taxon>Postciliodesmatophora</taxon>
        <taxon>Heterotrichea</taxon>
        <taxon>Heterotrichida</taxon>
        <taxon>Stentoridae</taxon>
        <taxon>Stentor</taxon>
    </lineage>
</organism>
<dbReference type="Proteomes" id="UP000187209">
    <property type="component" value="Unassembled WGS sequence"/>
</dbReference>
<evidence type="ECO:0000259" key="1">
    <source>
        <dbReference type="Pfam" id="PF00787"/>
    </source>
</evidence>
<reference evidence="2 3" key="1">
    <citation type="submission" date="2016-11" db="EMBL/GenBank/DDBJ databases">
        <title>The macronuclear genome of Stentor coeruleus: a giant cell with tiny introns.</title>
        <authorList>
            <person name="Slabodnick M."/>
            <person name="Ruby J.G."/>
            <person name="Reiff S.B."/>
            <person name="Swart E.C."/>
            <person name="Gosai S."/>
            <person name="Prabakaran S."/>
            <person name="Witkowska E."/>
            <person name="Larue G.E."/>
            <person name="Fisher S."/>
            <person name="Freeman R.M."/>
            <person name="Gunawardena J."/>
            <person name="Chu W."/>
            <person name="Stover N.A."/>
            <person name="Gregory B.D."/>
            <person name="Nowacki M."/>
            <person name="Derisi J."/>
            <person name="Roy S.W."/>
            <person name="Marshall W.F."/>
            <person name="Sood P."/>
        </authorList>
    </citation>
    <scope>NUCLEOTIDE SEQUENCE [LARGE SCALE GENOMIC DNA]</scope>
    <source>
        <strain evidence="2">WM001</strain>
    </source>
</reference>
<dbReference type="AlphaFoldDB" id="A0A1R2CAG8"/>
<dbReference type="Pfam" id="PF00787">
    <property type="entry name" value="PX"/>
    <property type="match status" value="1"/>
</dbReference>
<dbReference type="GO" id="GO:0035091">
    <property type="term" value="F:phosphatidylinositol binding"/>
    <property type="evidence" value="ECO:0007669"/>
    <property type="project" value="InterPro"/>
</dbReference>
<feature type="domain" description="PX" evidence="1">
    <location>
        <begin position="49"/>
        <end position="133"/>
    </location>
</feature>
<dbReference type="SUPFAM" id="SSF64268">
    <property type="entry name" value="PX domain"/>
    <property type="match status" value="1"/>
</dbReference>
<dbReference type="EMBL" id="MPUH01000219">
    <property type="protein sequence ID" value="OMJ85997.1"/>
    <property type="molecule type" value="Genomic_DNA"/>
</dbReference>
<gene>
    <name evidence="2" type="ORF">SteCoe_12565</name>
</gene>
<comment type="caution">
    <text evidence="2">The sequence shown here is derived from an EMBL/GenBank/DDBJ whole genome shotgun (WGS) entry which is preliminary data.</text>
</comment>
<dbReference type="InterPro" id="IPR001683">
    <property type="entry name" value="PX_dom"/>
</dbReference>
<dbReference type="Gene3D" id="3.30.1520.10">
    <property type="entry name" value="Phox-like domain"/>
    <property type="match status" value="1"/>
</dbReference>
<keyword evidence="3" id="KW-1185">Reference proteome</keyword>
<evidence type="ECO:0000313" key="2">
    <source>
        <dbReference type="EMBL" id="OMJ85997.1"/>
    </source>
</evidence>
<accession>A0A1R2CAG8</accession>
<dbReference type="CDD" id="cd06093">
    <property type="entry name" value="PX_domain"/>
    <property type="match status" value="1"/>
</dbReference>
<sequence length="315" mass="36587">MEDFNRNFMSSLTNPNILNYQSLDSENIEVTYDKTEGSKVVQFTISIKDNNQEYHVKRSLNDFKHLRDTILSVWGGMIIPSLPIQKTPIKSIENPNDIGQIQLLIKNLKKFLKECIKNKHFSSLQVFTTFLTDNQAYNPPKYSLKDIEHIISNFYSNVYTEKDIVEKIEALKKDCKAWEEYLDNIKEINFRLKLQENTVNANRNAFGLNEFYANDIFSAFYKWAGKEILNINKIIEAYLSLIDFQILLETLQQKVEQFSLGDLENYSQNYASSQENLKSAILIISNLLFIFPQSDLISLLASKTQSLDAFLIIRN</sequence>
<name>A0A1R2CAG8_9CILI</name>
<protein>
    <recommendedName>
        <fullName evidence="1">PX domain-containing protein</fullName>
    </recommendedName>
</protein>